<name>A0A8J3G7C1_9BACT</name>
<reference evidence="2" key="2">
    <citation type="submission" date="2020-09" db="EMBL/GenBank/DDBJ databases">
        <authorList>
            <person name="Sun Q."/>
            <person name="Kim S."/>
        </authorList>
    </citation>
    <scope>NUCLEOTIDE SEQUENCE</scope>
    <source>
        <strain evidence="2">KCTC 23224</strain>
    </source>
</reference>
<dbReference type="EMBL" id="BMYF01000026">
    <property type="protein sequence ID" value="GHB50719.1"/>
    <property type="molecule type" value="Genomic_DNA"/>
</dbReference>
<dbReference type="AlphaFoldDB" id="A0A8J3G7C1"/>
<evidence type="ECO:0000313" key="3">
    <source>
        <dbReference type="Proteomes" id="UP000642809"/>
    </source>
</evidence>
<dbReference type="Proteomes" id="UP000642809">
    <property type="component" value="Unassembled WGS sequence"/>
</dbReference>
<gene>
    <name evidence="2" type="ORF">GCM10008106_34370</name>
</gene>
<organism evidence="2 3">
    <name type="scientific">Mongoliitalea lutea</name>
    <dbReference type="NCBI Taxonomy" id="849756"/>
    <lineage>
        <taxon>Bacteria</taxon>
        <taxon>Pseudomonadati</taxon>
        <taxon>Bacteroidota</taxon>
        <taxon>Cytophagia</taxon>
        <taxon>Cytophagales</taxon>
        <taxon>Cyclobacteriaceae</taxon>
        <taxon>Mongoliitalea</taxon>
    </lineage>
</organism>
<proteinExistence type="predicted"/>
<comment type="caution">
    <text evidence="2">The sequence shown here is derived from an EMBL/GenBank/DDBJ whole genome shotgun (WGS) entry which is preliminary data.</text>
</comment>
<evidence type="ECO:0000256" key="1">
    <source>
        <dbReference type="SAM" id="SignalP"/>
    </source>
</evidence>
<dbReference type="RefSeq" id="WP_189585770.1">
    <property type="nucleotide sequence ID" value="NZ_BMYF01000026.1"/>
</dbReference>
<feature type="chain" id="PRO_5035268317" description="Por secretion system C-terminal sorting domain-containing protein" evidence="1">
    <location>
        <begin position="21"/>
        <end position="193"/>
    </location>
</feature>
<keyword evidence="3" id="KW-1185">Reference proteome</keyword>
<sequence>MKALLTTAICAILSTGMVHASEDELRALTNVSAKDQRVKVALREGAGKVRISILDENGRYLYQKRVKADKDLKQPFNLSQLPEGEYQVKIRRADNPEEKLIHTIVNKAPLPAPNPLVAFGRILDDNSVRLKVIGLEEPGVSIRITDAFGRNVHSEFVDHPEGFSRIYHLRNVDPSGLAISLRDTAGRSKTILL</sequence>
<accession>A0A8J3G7C1</accession>
<keyword evidence="1" id="KW-0732">Signal</keyword>
<feature type="signal peptide" evidence="1">
    <location>
        <begin position="1"/>
        <end position="20"/>
    </location>
</feature>
<evidence type="ECO:0000313" key="2">
    <source>
        <dbReference type="EMBL" id="GHB50719.1"/>
    </source>
</evidence>
<protein>
    <recommendedName>
        <fullName evidence="4">Por secretion system C-terminal sorting domain-containing protein</fullName>
    </recommendedName>
</protein>
<evidence type="ECO:0008006" key="4">
    <source>
        <dbReference type="Google" id="ProtNLM"/>
    </source>
</evidence>
<reference evidence="2" key="1">
    <citation type="journal article" date="2014" name="Int. J. Syst. Evol. Microbiol.">
        <title>Complete genome sequence of Corynebacterium casei LMG S-19264T (=DSM 44701T), isolated from a smear-ripened cheese.</title>
        <authorList>
            <consortium name="US DOE Joint Genome Institute (JGI-PGF)"/>
            <person name="Walter F."/>
            <person name="Albersmeier A."/>
            <person name="Kalinowski J."/>
            <person name="Ruckert C."/>
        </authorList>
    </citation>
    <scope>NUCLEOTIDE SEQUENCE</scope>
    <source>
        <strain evidence="2">KCTC 23224</strain>
    </source>
</reference>